<organism evidence="1">
    <name type="scientific">Arion vulgaris</name>
    <dbReference type="NCBI Taxonomy" id="1028688"/>
    <lineage>
        <taxon>Eukaryota</taxon>
        <taxon>Metazoa</taxon>
        <taxon>Spiralia</taxon>
        <taxon>Lophotrochozoa</taxon>
        <taxon>Mollusca</taxon>
        <taxon>Gastropoda</taxon>
        <taxon>Heterobranchia</taxon>
        <taxon>Euthyneura</taxon>
        <taxon>Panpulmonata</taxon>
        <taxon>Eupulmonata</taxon>
        <taxon>Stylommatophora</taxon>
        <taxon>Helicina</taxon>
        <taxon>Arionoidea</taxon>
        <taxon>Arionidae</taxon>
        <taxon>Arion</taxon>
    </lineage>
</organism>
<sequence>MRGLCKLCKIKLADIGCGGLKAQFDKHYGLKSHYLQGYAKAKQSTDWSGPKRK</sequence>
<dbReference type="EMBL" id="HACG01041006">
    <property type="protein sequence ID" value="CEK87871.1"/>
    <property type="molecule type" value="Transcribed_RNA"/>
</dbReference>
<feature type="non-terminal residue" evidence="1">
    <location>
        <position position="53"/>
    </location>
</feature>
<accession>A0A0B7B6D2</accession>
<dbReference type="AlphaFoldDB" id="A0A0B7B6D2"/>
<evidence type="ECO:0000313" key="1">
    <source>
        <dbReference type="EMBL" id="CEK87871.1"/>
    </source>
</evidence>
<gene>
    <name evidence="1" type="primary">ORF161862</name>
</gene>
<proteinExistence type="predicted"/>
<reference evidence="1" key="1">
    <citation type="submission" date="2014-12" db="EMBL/GenBank/DDBJ databases">
        <title>Insight into the proteome of Arion vulgaris.</title>
        <authorList>
            <person name="Aradska J."/>
            <person name="Bulat T."/>
            <person name="Smidak R."/>
            <person name="Sarate P."/>
            <person name="Gangsoo J."/>
            <person name="Sialana F."/>
            <person name="Bilban M."/>
            <person name="Lubec G."/>
        </authorList>
    </citation>
    <scope>NUCLEOTIDE SEQUENCE</scope>
    <source>
        <tissue evidence="1">Skin</tissue>
    </source>
</reference>
<name>A0A0B7B6D2_9EUPU</name>
<protein>
    <submittedName>
        <fullName evidence="1">Uncharacterized protein</fullName>
    </submittedName>
</protein>